<dbReference type="Proteomes" id="UP001175211">
    <property type="component" value="Unassembled WGS sequence"/>
</dbReference>
<protein>
    <submittedName>
        <fullName evidence="1">Uncharacterized protein</fullName>
    </submittedName>
</protein>
<dbReference type="EMBL" id="JAUEPS010000004">
    <property type="protein sequence ID" value="KAK0466084.1"/>
    <property type="molecule type" value="Genomic_DNA"/>
</dbReference>
<evidence type="ECO:0000313" key="2">
    <source>
        <dbReference type="Proteomes" id="UP001175211"/>
    </source>
</evidence>
<organism evidence="1 2">
    <name type="scientific">Armillaria tabescens</name>
    <name type="common">Ringless honey mushroom</name>
    <name type="synonym">Agaricus tabescens</name>
    <dbReference type="NCBI Taxonomy" id="1929756"/>
    <lineage>
        <taxon>Eukaryota</taxon>
        <taxon>Fungi</taxon>
        <taxon>Dikarya</taxon>
        <taxon>Basidiomycota</taxon>
        <taxon>Agaricomycotina</taxon>
        <taxon>Agaricomycetes</taxon>
        <taxon>Agaricomycetidae</taxon>
        <taxon>Agaricales</taxon>
        <taxon>Marasmiineae</taxon>
        <taxon>Physalacriaceae</taxon>
        <taxon>Desarmillaria</taxon>
    </lineage>
</organism>
<reference evidence="1" key="1">
    <citation type="submission" date="2023-06" db="EMBL/GenBank/DDBJ databases">
        <authorList>
            <consortium name="Lawrence Berkeley National Laboratory"/>
            <person name="Ahrendt S."/>
            <person name="Sahu N."/>
            <person name="Indic B."/>
            <person name="Wong-Bajracharya J."/>
            <person name="Merenyi Z."/>
            <person name="Ke H.-M."/>
            <person name="Monk M."/>
            <person name="Kocsube S."/>
            <person name="Drula E."/>
            <person name="Lipzen A."/>
            <person name="Balint B."/>
            <person name="Henrissat B."/>
            <person name="Andreopoulos B."/>
            <person name="Martin F.M."/>
            <person name="Harder C.B."/>
            <person name="Rigling D."/>
            <person name="Ford K.L."/>
            <person name="Foster G.D."/>
            <person name="Pangilinan J."/>
            <person name="Papanicolaou A."/>
            <person name="Barry K."/>
            <person name="LaButti K."/>
            <person name="Viragh M."/>
            <person name="Koriabine M."/>
            <person name="Yan M."/>
            <person name="Riley R."/>
            <person name="Champramary S."/>
            <person name="Plett K.L."/>
            <person name="Tsai I.J."/>
            <person name="Slot J."/>
            <person name="Sipos G."/>
            <person name="Plett J."/>
            <person name="Nagy L.G."/>
            <person name="Grigoriev I.V."/>
        </authorList>
    </citation>
    <scope>NUCLEOTIDE SEQUENCE</scope>
    <source>
        <strain evidence="1">CCBAS 213</strain>
    </source>
</reference>
<sequence>MEAPVLDGLLEGYPTVIDTVAQRLPDLLVLILFLRGGSNQRISTHCIWPDPIWVYAPPFAQFTKLRHFEWNYPYHEGVVTPWSLLLLEGQDIQDHNESVLPYLAHESDDDEDIDHVPYAASVFRVYCQAPELTVVYTRPDQPSKRWWMISDSGKCVPDTRECDPDSLDLEWNPWLHRSYLDVSCRWW</sequence>
<dbReference type="RefSeq" id="XP_060336911.1">
    <property type="nucleotide sequence ID" value="XM_060476621.1"/>
</dbReference>
<dbReference type="GeneID" id="85360169"/>
<keyword evidence="2" id="KW-1185">Reference proteome</keyword>
<comment type="caution">
    <text evidence="1">The sequence shown here is derived from an EMBL/GenBank/DDBJ whole genome shotgun (WGS) entry which is preliminary data.</text>
</comment>
<gene>
    <name evidence="1" type="ORF">EV420DRAFT_1636694</name>
</gene>
<proteinExistence type="predicted"/>
<accession>A0AA39NID0</accession>
<name>A0AA39NID0_ARMTA</name>
<dbReference type="AlphaFoldDB" id="A0AA39NID0"/>
<evidence type="ECO:0000313" key="1">
    <source>
        <dbReference type="EMBL" id="KAK0466084.1"/>
    </source>
</evidence>